<dbReference type="AlphaFoldDB" id="A0AAJ0CMU6"/>
<comment type="caution">
    <text evidence="1">The sequence shown here is derived from an EMBL/GenBank/DDBJ whole genome shotgun (WGS) entry which is preliminary data.</text>
</comment>
<protein>
    <submittedName>
        <fullName evidence="1">Uncharacterized protein</fullName>
    </submittedName>
</protein>
<dbReference type="Proteomes" id="UP001251528">
    <property type="component" value="Unassembled WGS sequence"/>
</dbReference>
<sequence>MEFRGSPYAPTNPEACSNLRIASDHGVPGLKFPNKVVGEGAVKMTAAAFRHSLYEGFISTDVPIGSVGDGF</sequence>
<gene>
    <name evidence="1" type="ORF">QQS21_007558</name>
</gene>
<keyword evidence="2" id="KW-1185">Reference proteome</keyword>
<proteinExistence type="predicted"/>
<dbReference type="EMBL" id="JASWJB010000158">
    <property type="protein sequence ID" value="KAK2594708.1"/>
    <property type="molecule type" value="Genomic_DNA"/>
</dbReference>
<evidence type="ECO:0000313" key="2">
    <source>
        <dbReference type="Proteomes" id="UP001251528"/>
    </source>
</evidence>
<evidence type="ECO:0000313" key="1">
    <source>
        <dbReference type="EMBL" id="KAK2594708.1"/>
    </source>
</evidence>
<reference evidence="1" key="1">
    <citation type="submission" date="2023-06" db="EMBL/GenBank/DDBJ databases">
        <title>Conoideocrella luteorostrata (Hypocreales: Clavicipitaceae), a potential biocontrol fungus for elongate hemlock scale in United States Christmas tree production areas.</title>
        <authorList>
            <person name="Barrett H."/>
            <person name="Lovett B."/>
            <person name="Macias A.M."/>
            <person name="Stajich J.E."/>
            <person name="Kasson M.T."/>
        </authorList>
    </citation>
    <scope>NUCLEOTIDE SEQUENCE</scope>
    <source>
        <strain evidence="1">ARSEF 14590</strain>
    </source>
</reference>
<organism evidence="1 2">
    <name type="scientific">Conoideocrella luteorostrata</name>
    <dbReference type="NCBI Taxonomy" id="1105319"/>
    <lineage>
        <taxon>Eukaryota</taxon>
        <taxon>Fungi</taxon>
        <taxon>Dikarya</taxon>
        <taxon>Ascomycota</taxon>
        <taxon>Pezizomycotina</taxon>
        <taxon>Sordariomycetes</taxon>
        <taxon>Hypocreomycetidae</taxon>
        <taxon>Hypocreales</taxon>
        <taxon>Clavicipitaceae</taxon>
        <taxon>Conoideocrella</taxon>
    </lineage>
</organism>
<feature type="non-terminal residue" evidence="1">
    <location>
        <position position="71"/>
    </location>
</feature>
<accession>A0AAJ0CMU6</accession>
<name>A0AAJ0CMU6_9HYPO</name>